<dbReference type="GO" id="GO:0006402">
    <property type="term" value="P:mRNA catabolic process"/>
    <property type="evidence" value="ECO:0007669"/>
    <property type="project" value="TreeGrafter"/>
</dbReference>
<sequence>MGHTWAFGVANVSQGENGNTAVQQSLNVVGKSASDPNNSLVSDVSCSDLAAGVNASYSSLSISLSEDRLDEMFSTMDIGGQNFAGRAGLTSANDLSRVTVDRSISGVDLKLKLQLYKVRFLLLTRNVKLAKREIKHAMNIARGRDSSMALFLKAQLEYTRGNHRKAIKLLMASNNQTDAAMSSMFINNLGCIYYELGMYHTSADKSLHITYNCGLQHLACGKPLLAARCFQKASLIFYKKPLLWLRLAECCLMAAEKGLVKGSPAPSDRSEIRASVIGKGRWRKLLIENGISRKGHVVSVEKEDRALGGDGQPQLSLPIARHCLYNALHLLNCSESSNSKSVLPSNLSLEENESSDGASSKNSNHKNLPGDDSKASTMSAALINSNGDLKEPKGGTNQESIQNSISYYEDSCRRENHMIKQAVLANLAYVELELENALKALSAAQSLLELPGRSRIYVFLGHVYVAEALCLLNKPKGAAEHLSVYLSGESNVELPFSQSDCEQWRVEKHGDCEEANGGASGAKNPSPEGSQDFIFFKPEEACGMLYANLAAVSAIQGDLDRAQRFMTQALSLIPNSSEATMTAIYVDLMLGKSKEAVSKLKHCRHVRFLHCNQQFNKPSS</sequence>
<dbReference type="GO" id="GO:0017148">
    <property type="term" value="P:negative regulation of translation"/>
    <property type="evidence" value="ECO:0007669"/>
    <property type="project" value="TreeGrafter"/>
</dbReference>
<dbReference type="PROSITE" id="PS50005">
    <property type="entry name" value="TPR"/>
    <property type="match status" value="1"/>
</dbReference>
<keyword evidence="2" id="KW-0802">TPR repeat</keyword>
<evidence type="ECO:0000256" key="3">
    <source>
        <dbReference type="SAM" id="MobiDB-lite"/>
    </source>
</evidence>
<dbReference type="EMBL" id="VEPZ02000799">
    <property type="protein sequence ID" value="KAE8718946.1"/>
    <property type="molecule type" value="Genomic_DNA"/>
</dbReference>
<proteinExistence type="inferred from homology"/>
<dbReference type="Proteomes" id="UP000436088">
    <property type="component" value="Unassembled WGS sequence"/>
</dbReference>
<evidence type="ECO:0000256" key="1">
    <source>
        <dbReference type="ARBA" id="ARBA00010080"/>
    </source>
</evidence>
<dbReference type="PANTHER" id="PTHR12979">
    <property type="entry name" value="CCR4-NOT TRANSCRIPTION COMPLEX SUBUNIT 10"/>
    <property type="match status" value="1"/>
</dbReference>
<feature type="repeat" description="TPR" evidence="2">
    <location>
        <begin position="543"/>
        <end position="576"/>
    </location>
</feature>
<dbReference type="GO" id="GO:0030014">
    <property type="term" value="C:CCR4-NOT complex"/>
    <property type="evidence" value="ECO:0007669"/>
    <property type="project" value="InterPro"/>
</dbReference>
<keyword evidence="5" id="KW-1185">Reference proteome</keyword>
<dbReference type="AlphaFoldDB" id="A0A6A3BPS3"/>
<dbReference type="PANTHER" id="PTHR12979:SF5">
    <property type="entry name" value="CCR4-NOT TRANSCRIPTION COMPLEX SUBUNIT 10"/>
    <property type="match status" value="1"/>
</dbReference>
<evidence type="ECO:0000313" key="5">
    <source>
        <dbReference type="Proteomes" id="UP000436088"/>
    </source>
</evidence>
<protein>
    <submittedName>
        <fullName evidence="4">Calcium-binding family protein</fullName>
    </submittedName>
</protein>
<dbReference type="InterPro" id="IPR011990">
    <property type="entry name" value="TPR-like_helical_dom_sf"/>
</dbReference>
<evidence type="ECO:0000313" key="4">
    <source>
        <dbReference type="EMBL" id="KAE8718946.1"/>
    </source>
</evidence>
<dbReference type="InterPro" id="IPR019734">
    <property type="entry name" value="TPR_rpt"/>
</dbReference>
<feature type="compositionally biased region" description="Polar residues" evidence="3">
    <location>
        <begin position="356"/>
        <end position="366"/>
    </location>
</feature>
<dbReference type="SUPFAM" id="SSF48452">
    <property type="entry name" value="TPR-like"/>
    <property type="match status" value="2"/>
</dbReference>
<comment type="similarity">
    <text evidence="1">Belongs to the CNOT10 family.</text>
</comment>
<name>A0A6A3BPS3_HIBSY</name>
<accession>A0A6A3BPS3</accession>
<evidence type="ECO:0000256" key="2">
    <source>
        <dbReference type="PROSITE-ProRule" id="PRU00339"/>
    </source>
</evidence>
<gene>
    <name evidence="4" type="ORF">F3Y22_tig00109987pilonHSYRG00273</name>
</gene>
<feature type="region of interest" description="Disordered" evidence="3">
    <location>
        <begin position="337"/>
        <end position="375"/>
    </location>
</feature>
<dbReference type="Gene3D" id="1.25.40.10">
    <property type="entry name" value="Tetratricopeptide repeat domain"/>
    <property type="match status" value="2"/>
</dbReference>
<reference evidence="4" key="1">
    <citation type="submission" date="2019-09" db="EMBL/GenBank/DDBJ databases">
        <title>Draft genome information of white flower Hibiscus syriacus.</title>
        <authorList>
            <person name="Kim Y.-M."/>
        </authorList>
    </citation>
    <scope>NUCLEOTIDE SEQUENCE [LARGE SCALE GENOMIC DNA]</scope>
    <source>
        <strain evidence="4">YM2019G1</strain>
    </source>
</reference>
<organism evidence="4 5">
    <name type="scientific">Hibiscus syriacus</name>
    <name type="common">Rose of Sharon</name>
    <dbReference type="NCBI Taxonomy" id="106335"/>
    <lineage>
        <taxon>Eukaryota</taxon>
        <taxon>Viridiplantae</taxon>
        <taxon>Streptophyta</taxon>
        <taxon>Embryophyta</taxon>
        <taxon>Tracheophyta</taxon>
        <taxon>Spermatophyta</taxon>
        <taxon>Magnoliopsida</taxon>
        <taxon>eudicotyledons</taxon>
        <taxon>Gunneridae</taxon>
        <taxon>Pentapetalae</taxon>
        <taxon>rosids</taxon>
        <taxon>malvids</taxon>
        <taxon>Malvales</taxon>
        <taxon>Malvaceae</taxon>
        <taxon>Malvoideae</taxon>
        <taxon>Hibiscus</taxon>
    </lineage>
</organism>
<comment type="caution">
    <text evidence="4">The sequence shown here is derived from an EMBL/GenBank/DDBJ whole genome shotgun (WGS) entry which is preliminary data.</text>
</comment>
<dbReference type="InterPro" id="IPR039740">
    <property type="entry name" value="CNOT10"/>
</dbReference>